<dbReference type="RefSeq" id="XP_062625810.1">
    <property type="nucleotide sequence ID" value="XM_062769826.1"/>
</dbReference>
<evidence type="ECO:0000256" key="4">
    <source>
        <dbReference type="ARBA" id="ARBA00012973"/>
    </source>
</evidence>
<dbReference type="PANTHER" id="PTHR46911">
    <property type="match status" value="1"/>
</dbReference>
<dbReference type="HAMAP" id="MF_00572">
    <property type="entry name" value="LeuA_type2"/>
    <property type="match status" value="1"/>
</dbReference>
<dbReference type="SUPFAM" id="SSF110921">
    <property type="entry name" value="2-isopropylmalate synthase LeuA, allosteric (dimerisation) domain"/>
    <property type="match status" value="1"/>
</dbReference>
<evidence type="ECO:0000313" key="13">
    <source>
        <dbReference type="Proteomes" id="UP000827549"/>
    </source>
</evidence>
<evidence type="ECO:0000313" key="12">
    <source>
        <dbReference type="EMBL" id="WOO79778.1"/>
    </source>
</evidence>
<dbReference type="InterPro" id="IPR054692">
    <property type="entry name" value="LeuA-like_post-cat"/>
</dbReference>
<keyword evidence="7" id="KW-0808">Transferase</keyword>
<dbReference type="InterPro" id="IPR002034">
    <property type="entry name" value="AIPM/Hcit_synth_CS"/>
</dbReference>
<organism evidence="12 13">
    <name type="scientific">Vanrija pseudolonga</name>
    <dbReference type="NCBI Taxonomy" id="143232"/>
    <lineage>
        <taxon>Eukaryota</taxon>
        <taxon>Fungi</taxon>
        <taxon>Dikarya</taxon>
        <taxon>Basidiomycota</taxon>
        <taxon>Agaricomycotina</taxon>
        <taxon>Tremellomycetes</taxon>
        <taxon>Trichosporonales</taxon>
        <taxon>Trichosporonaceae</taxon>
        <taxon>Vanrija</taxon>
    </lineage>
</organism>
<feature type="region of interest" description="Disordered" evidence="10">
    <location>
        <begin position="476"/>
        <end position="528"/>
    </location>
</feature>
<dbReference type="AlphaFoldDB" id="A0AAF0YA27"/>
<sequence length="899" mass="98427">MPMLEEPATRYKAFQPTPFPQRTWPDKQSKKAPIWLSTDLRDGNQSLANPMTNLQKMRFFRHLVQIGFKEIEVAYPAASETDFAFVRELVNTNEVPDDVWIQVLTPARTDLIERTFEAVAGLKHVIIHMYNATSCLFREVVFNNNREETIKLATDHTALIRRLAEKYSKSHGTSFRYEYSPETFSQTETPYAVEVCEAVKKTWLAGTESVWADGRNEERIIFNLPATVEVATPNCFADQVEQFINGLTQREKCIISLHTHNDRGCAVAAAELGVLAGADRVEGTVLGNGERTGNVDLVTLGLNYYSQGYPPNLDFSDMYAIIDTVTECTGLPVHPRHPYAGDLVFTAFSGSHQDAIKKGLEAQKKREEAGDNFWSVPYLPIDPADVGCTYEAVIRVNSQSGKGGVAYIVKTALALDLPRRMQISFYQVVQEKSEVTGKEMTVQDITGAFREAYNFGTGYNGRIILKSFSMENQRASRSSSVLGTPEQSPARESRSLSRMTQLSLGDARAEASPDRNGSQVNGNDDLPSVPRKITATVIVDDKQYKISGEGNGPLSSFLEALHGDLGIQLSVREYSEHSVGVGSDVKAATYIEVIPPNVDPKDKTKGGFWGVGVDADITASGLKAVVSAANRWLGDQKLNIDELVAWPLQRILAMVWRTTIVTCTTCFLLGTTFTHWIADHNVLWRSPVTPAALEQSIRYYALLGHGPDGLGWVYIAVGVAALVAAAGKLVSGWRGKGGEVLFDGASLLLVASITYNQVTELYPTLVSFPNPLPEKLTEHDTFPVLAAAVRDLANDNIITSVMLTGVMLLQAGRYYSSRGSGASFPRSTETSVQSSPSSSPATSPIAEPVALADRLATPFRELTEAEALELEGSGSEVDAKPASSSRRPTRSTRSSTRKK</sequence>
<keyword evidence="8" id="KW-0479">Metal-binding</keyword>
<dbReference type="PROSITE" id="PS00815">
    <property type="entry name" value="AIPM_HOMOCIT_SYNTH_1"/>
    <property type="match status" value="1"/>
</dbReference>
<gene>
    <name evidence="12" type="primary">leu3</name>
    <name evidence="12" type="ORF">LOC62_02G003294</name>
</gene>
<dbReference type="SUPFAM" id="SSF51569">
    <property type="entry name" value="Aldolase"/>
    <property type="match status" value="1"/>
</dbReference>
<keyword evidence="6" id="KW-0028">Amino-acid biosynthesis</keyword>
<protein>
    <recommendedName>
        <fullName evidence="4">2-isopropylmalate synthase</fullName>
        <ecNumber evidence="4">2.3.3.13</ecNumber>
    </recommendedName>
</protein>
<accession>A0AAF0YA27</accession>
<dbReference type="GO" id="GO:0046872">
    <property type="term" value="F:metal ion binding"/>
    <property type="evidence" value="ECO:0007669"/>
    <property type="project" value="UniProtKB-KW"/>
</dbReference>
<keyword evidence="9" id="KW-0100">Branched-chain amino acid biosynthesis</keyword>
<evidence type="ECO:0000256" key="1">
    <source>
        <dbReference type="ARBA" id="ARBA00000064"/>
    </source>
</evidence>
<dbReference type="GO" id="GO:0005739">
    <property type="term" value="C:mitochondrion"/>
    <property type="evidence" value="ECO:0007669"/>
    <property type="project" value="TreeGrafter"/>
</dbReference>
<dbReference type="InterPro" id="IPR005668">
    <property type="entry name" value="IPM_Synthase"/>
</dbReference>
<dbReference type="SMART" id="SM00786">
    <property type="entry name" value="SHR3_chaperone"/>
    <property type="match status" value="1"/>
</dbReference>
<dbReference type="Proteomes" id="UP000827549">
    <property type="component" value="Chromosome 2"/>
</dbReference>
<evidence type="ECO:0000256" key="9">
    <source>
        <dbReference type="ARBA" id="ARBA00023304"/>
    </source>
</evidence>
<dbReference type="PROSITE" id="PS50991">
    <property type="entry name" value="PYR_CT"/>
    <property type="match status" value="1"/>
</dbReference>
<evidence type="ECO:0000256" key="8">
    <source>
        <dbReference type="ARBA" id="ARBA00022723"/>
    </source>
</evidence>
<reference evidence="12" key="1">
    <citation type="submission" date="2023-10" db="EMBL/GenBank/DDBJ databases">
        <authorList>
            <person name="Noh H."/>
        </authorList>
    </citation>
    <scope>NUCLEOTIDE SEQUENCE</scope>
    <source>
        <strain evidence="12">DUCC4014</strain>
    </source>
</reference>
<feature type="compositionally biased region" description="Basic residues" evidence="10">
    <location>
        <begin position="887"/>
        <end position="899"/>
    </location>
</feature>
<dbReference type="InterPro" id="IPR039371">
    <property type="entry name" value="LeuA_N_DRE-TIM"/>
</dbReference>
<name>A0AAF0YA27_9TREE</name>
<dbReference type="InterPro" id="IPR013709">
    <property type="entry name" value="2-isopropylmalate_synth_dimer"/>
</dbReference>
<dbReference type="CDD" id="cd07942">
    <property type="entry name" value="DRE_TIM_LeuA"/>
    <property type="match status" value="1"/>
</dbReference>
<dbReference type="InterPro" id="IPR036230">
    <property type="entry name" value="LeuA_allosteric_dom_sf"/>
</dbReference>
<dbReference type="EMBL" id="CP086715">
    <property type="protein sequence ID" value="WOO79778.1"/>
    <property type="molecule type" value="Genomic_DNA"/>
</dbReference>
<dbReference type="SUPFAM" id="SSF89000">
    <property type="entry name" value="post-HMGL domain-like"/>
    <property type="match status" value="1"/>
</dbReference>
<evidence type="ECO:0000256" key="2">
    <source>
        <dbReference type="ARBA" id="ARBA00004689"/>
    </source>
</evidence>
<evidence type="ECO:0000256" key="7">
    <source>
        <dbReference type="ARBA" id="ARBA00022679"/>
    </source>
</evidence>
<evidence type="ECO:0000256" key="10">
    <source>
        <dbReference type="SAM" id="MobiDB-lite"/>
    </source>
</evidence>
<dbReference type="PANTHER" id="PTHR46911:SF1">
    <property type="entry name" value="2-ISOPROPYLMALATE SYNTHASE"/>
    <property type="match status" value="1"/>
</dbReference>
<dbReference type="EC" id="2.3.3.13" evidence="4"/>
<keyword evidence="13" id="KW-1185">Reference proteome</keyword>
<feature type="compositionally biased region" description="Polar residues" evidence="10">
    <location>
        <begin position="476"/>
        <end position="487"/>
    </location>
</feature>
<evidence type="ECO:0000256" key="5">
    <source>
        <dbReference type="ARBA" id="ARBA00022430"/>
    </source>
</evidence>
<proteinExistence type="inferred from homology"/>
<dbReference type="NCBIfam" id="NF002991">
    <property type="entry name" value="PRK03739.1"/>
    <property type="match status" value="1"/>
</dbReference>
<keyword evidence="5" id="KW-0432">Leucine biosynthesis</keyword>
<comment type="pathway">
    <text evidence="2">Amino-acid biosynthesis; L-leucine biosynthesis; L-leucine from 3-methyl-2-oxobutanoate: step 1/4.</text>
</comment>
<dbReference type="InterPro" id="IPR000891">
    <property type="entry name" value="PYR_CT"/>
</dbReference>
<dbReference type="GeneID" id="87806538"/>
<feature type="domain" description="Pyruvate carboxyltransferase" evidence="11">
    <location>
        <begin position="33"/>
        <end position="319"/>
    </location>
</feature>
<evidence type="ECO:0000259" key="11">
    <source>
        <dbReference type="PROSITE" id="PS50991"/>
    </source>
</evidence>
<dbReference type="InterPro" id="IPR013785">
    <property type="entry name" value="Aldolase_TIM"/>
</dbReference>
<dbReference type="Pfam" id="PF22615">
    <property type="entry name" value="IPMS_D2"/>
    <property type="match status" value="1"/>
</dbReference>
<dbReference type="PROSITE" id="PS00816">
    <property type="entry name" value="AIPM_HOMOCIT_SYNTH_2"/>
    <property type="match status" value="1"/>
</dbReference>
<dbReference type="GO" id="GO:0009098">
    <property type="term" value="P:L-leucine biosynthetic process"/>
    <property type="evidence" value="ECO:0007669"/>
    <property type="project" value="UniProtKB-KW"/>
</dbReference>
<dbReference type="Gene3D" id="3.30.160.270">
    <property type="match status" value="1"/>
</dbReference>
<dbReference type="GO" id="GO:0003852">
    <property type="term" value="F:2-isopropylmalate synthase activity"/>
    <property type="evidence" value="ECO:0007669"/>
    <property type="project" value="UniProtKB-EC"/>
</dbReference>
<evidence type="ECO:0000256" key="3">
    <source>
        <dbReference type="ARBA" id="ARBA00009767"/>
    </source>
</evidence>
<comment type="similarity">
    <text evidence="3">Belongs to the alpha-IPM synthase/homocitrate synthase family. LeuA type 2 subfamily.</text>
</comment>
<feature type="region of interest" description="Disordered" evidence="10">
    <location>
        <begin position="819"/>
        <end position="850"/>
    </location>
</feature>
<dbReference type="Pfam" id="PF00682">
    <property type="entry name" value="HMGL-like"/>
    <property type="match status" value="1"/>
</dbReference>
<comment type="catalytic activity">
    <reaction evidence="1">
        <text>3-methyl-2-oxobutanoate + acetyl-CoA + H2O = (2S)-2-isopropylmalate + CoA + H(+)</text>
        <dbReference type="Rhea" id="RHEA:21524"/>
        <dbReference type="ChEBI" id="CHEBI:1178"/>
        <dbReference type="ChEBI" id="CHEBI:11851"/>
        <dbReference type="ChEBI" id="CHEBI:15377"/>
        <dbReference type="ChEBI" id="CHEBI:15378"/>
        <dbReference type="ChEBI" id="CHEBI:57287"/>
        <dbReference type="ChEBI" id="CHEBI:57288"/>
        <dbReference type="EC" id="2.3.3.13"/>
    </reaction>
</comment>
<dbReference type="Pfam" id="PF08502">
    <property type="entry name" value="LeuA_dimer"/>
    <property type="match status" value="1"/>
</dbReference>
<dbReference type="Pfam" id="PF08229">
    <property type="entry name" value="SHR3_chaperone"/>
    <property type="match status" value="1"/>
</dbReference>
<feature type="compositionally biased region" description="Low complexity" evidence="10">
    <location>
        <begin position="819"/>
        <end position="844"/>
    </location>
</feature>
<evidence type="ECO:0000256" key="6">
    <source>
        <dbReference type="ARBA" id="ARBA00022605"/>
    </source>
</evidence>
<feature type="region of interest" description="Disordered" evidence="10">
    <location>
        <begin position="866"/>
        <end position="899"/>
    </location>
</feature>
<dbReference type="Gene3D" id="3.20.20.70">
    <property type="entry name" value="Aldolase class I"/>
    <property type="match status" value="1"/>
</dbReference>
<dbReference type="SMART" id="SM00917">
    <property type="entry name" value="LeuA_dimer"/>
    <property type="match status" value="1"/>
</dbReference>
<dbReference type="InterPro" id="IPR013248">
    <property type="entry name" value="Psh3/Shr3"/>
</dbReference>